<dbReference type="EMBL" id="CP010086">
    <property type="protein sequence ID" value="AJH00929.1"/>
    <property type="molecule type" value="Genomic_DNA"/>
</dbReference>
<reference evidence="2" key="1">
    <citation type="submission" date="2014-12" db="EMBL/GenBank/DDBJ databases">
        <title>Genome sequence of Clostridium beijerinckii strain 59B.</title>
        <authorList>
            <person name="Little G.T."/>
            <person name="Minton N.P."/>
        </authorList>
    </citation>
    <scope>NUCLEOTIDE SEQUENCE [LARGE SCALE GENOMIC DNA]</scope>
    <source>
        <strain evidence="2">59B</strain>
    </source>
</reference>
<dbReference type="KEGG" id="cbei:LF65_04389"/>
<evidence type="ECO:0000313" key="1">
    <source>
        <dbReference type="EMBL" id="AJH00929.1"/>
    </source>
</evidence>
<dbReference type="OrthoDB" id="9810827at2"/>
<name>A0A0B5QVE8_CLOBE</name>
<organism evidence="1 2">
    <name type="scientific">Clostridium beijerinckii</name>
    <name type="common">Clostridium MP</name>
    <dbReference type="NCBI Taxonomy" id="1520"/>
    <lineage>
        <taxon>Bacteria</taxon>
        <taxon>Bacillati</taxon>
        <taxon>Bacillota</taxon>
        <taxon>Clostridia</taxon>
        <taxon>Eubacteriales</taxon>
        <taxon>Clostridiaceae</taxon>
        <taxon>Clostridium</taxon>
    </lineage>
</organism>
<dbReference type="RefSeq" id="WP_041898945.1">
    <property type="nucleotide sequence ID" value="NZ_CP010086.2"/>
</dbReference>
<protein>
    <submittedName>
        <fullName evidence="1">Polyketide cyclase</fullName>
    </submittedName>
</protein>
<accession>A0A0B5QVE8</accession>
<dbReference type="SUPFAM" id="SSF55961">
    <property type="entry name" value="Bet v1-like"/>
    <property type="match status" value="1"/>
</dbReference>
<dbReference type="STRING" id="1520.LF65_04389"/>
<sequence>MELTFKLEVNAPKEAIWSYYADLEKRHIWEEDLESIKFNGELETGTTGTMKLEEMPEMSFTLTNIVSNCSYWDRTDVPGFGGIYFGHDILQKDGKTFIQHTVRLDKENPSEDDLNFLCNVFSDVPKSTMIIKKEVEK</sequence>
<dbReference type="Gene3D" id="3.30.530.20">
    <property type="match status" value="1"/>
</dbReference>
<dbReference type="InterPro" id="IPR023393">
    <property type="entry name" value="START-like_dom_sf"/>
</dbReference>
<gene>
    <name evidence="1" type="ORF">LF65_04389</name>
</gene>
<evidence type="ECO:0000313" key="2">
    <source>
        <dbReference type="Proteomes" id="UP000031866"/>
    </source>
</evidence>
<dbReference type="Proteomes" id="UP000031866">
    <property type="component" value="Chromosome"/>
</dbReference>
<proteinExistence type="predicted"/>
<dbReference type="AlphaFoldDB" id="A0A0B5QVE8"/>